<dbReference type="Gene3D" id="6.20.420.10">
    <property type="match status" value="1"/>
</dbReference>
<dbReference type="GeneID" id="13885557"/>
<gene>
    <name evidence="2" type="primary">KAFR0C06430</name>
    <name evidence="2" type="ORF">KAFR_0C06430</name>
</gene>
<proteinExistence type="predicted"/>
<dbReference type="GO" id="GO:0016514">
    <property type="term" value="C:SWI/SNF complex"/>
    <property type="evidence" value="ECO:0007669"/>
    <property type="project" value="InterPro"/>
</dbReference>
<dbReference type="STRING" id="1071382.H2ATD9"/>
<feature type="region of interest" description="Disordered" evidence="1">
    <location>
        <begin position="34"/>
        <end position="59"/>
    </location>
</feature>
<dbReference type="RefSeq" id="XP_003956774.1">
    <property type="nucleotide sequence ID" value="XM_003956725.1"/>
</dbReference>
<accession>H2ATD9</accession>
<feature type="compositionally biased region" description="Low complexity" evidence="1">
    <location>
        <begin position="187"/>
        <end position="200"/>
    </location>
</feature>
<sequence length="251" mass="27342">MQSLIDQANSGHRFGANPEKKEYWKLDWFTPAKQDSFSANSETNDTANETNRETSQEKYNFKYQTWVKIDSAESIPSEENDTLQPIDLSIIDRNEVSDGNQGNTDGNKDSLTVDDIRGAVGGSESIPGLSSGTNNNHDLTEPAAEETQTVVNTEQAAEQQTSTAKDVPADLVSQTTTENILDTPSPTTFTADTGTLTTNTEQLSAVETTDNIQTTSTDEVLTTDLPEKEPAEGNDPSNETHDKEGDTNMEL</sequence>
<feature type="compositionally biased region" description="Polar residues" evidence="1">
    <location>
        <begin position="201"/>
        <end position="220"/>
    </location>
</feature>
<dbReference type="GO" id="GO:0016586">
    <property type="term" value="C:RSC-type complex"/>
    <property type="evidence" value="ECO:0007669"/>
    <property type="project" value="InterPro"/>
</dbReference>
<feature type="compositionally biased region" description="Basic and acidic residues" evidence="1">
    <location>
        <begin position="50"/>
        <end position="59"/>
    </location>
</feature>
<feature type="compositionally biased region" description="Polar residues" evidence="1">
    <location>
        <begin position="34"/>
        <end position="49"/>
    </location>
</feature>
<dbReference type="KEGG" id="kaf:KAFR_0C06430"/>
<dbReference type="HOGENOM" id="CLU_1107278_0_0_1"/>
<feature type="compositionally biased region" description="Basic and acidic residues" evidence="1">
    <location>
        <begin position="238"/>
        <end position="251"/>
    </location>
</feature>
<evidence type="ECO:0000313" key="2">
    <source>
        <dbReference type="EMBL" id="CCF57639.1"/>
    </source>
</evidence>
<keyword evidence="3" id="KW-1185">Reference proteome</keyword>
<organism evidence="2 3">
    <name type="scientific">Kazachstania africana (strain ATCC 22294 / BCRC 22015 / CBS 2517 / CECT 1963 / NBRC 1671 / NRRL Y-8276)</name>
    <name type="common">Yeast</name>
    <name type="synonym">Kluyveromyces africanus</name>
    <dbReference type="NCBI Taxonomy" id="1071382"/>
    <lineage>
        <taxon>Eukaryota</taxon>
        <taxon>Fungi</taxon>
        <taxon>Dikarya</taxon>
        <taxon>Ascomycota</taxon>
        <taxon>Saccharomycotina</taxon>
        <taxon>Saccharomycetes</taxon>
        <taxon>Saccharomycetales</taxon>
        <taxon>Saccharomycetaceae</taxon>
        <taxon>Kazachstania</taxon>
    </lineage>
</organism>
<dbReference type="GO" id="GO:0006338">
    <property type="term" value="P:chromatin remodeling"/>
    <property type="evidence" value="ECO:0007669"/>
    <property type="project" value="InterPro"/>
</dbReference>
<dbReference type="Proteomes" id="UP000005220">
    <property type="component" value="Chromosome 3"/>
</dbReference>
<dbReference type="InParanoid" id="H2ATD9"/>
<name>H2ATD9_KAZAF</name>
<evidence type="ECO:0000313" key="3">
    <source>
        <dbReference type="Proteomes" id="UP000005220"/>
    </source>
</evidence>
<dbReference type="FunCoup" id="H2ATD9">
    <property type="interactions" value="356"/>
</dbReference>
<dbReference type="InterPro" id="IPR018304">
    <property type="entry name" value="Rtt102"/>
</dbReference>
<protein>
    <submittedName>
        <fullName evidence="2">Uncharacterized protein</fullName>
    </submittedName>
</protein>
<feature type="compositionally biased region" description="Polar residues" evidence="1">
    <location>
        <begin position="128"/>
        <end position="137"/>
    </location>
</feature>
<dbReference type="eggNOG" id="ENOG502SEGN">
    <property type="taxonomic scope" value="Eukaryota"/>
</dbReference>
<dbReference type="Pfam" id="PF09510">
    <property type="entry name" value="Rtt102p"/>
    <property type="match status" value="1"/>
</dbReference>
<dbReference type="EMBL" id="HE650823">
    <property type="protein sequence ID" value="CCF57639.1"/>
    <property type="molecule type" value="Genomic_DNA"/>
</dbReference>
<feature type="region of interest" description="Disordered" evidence="1">
    <location>
        <begin position="72"/>
        <end position="166"/>
    </location>
</feature>
<evidence type="ECO:0000256" key="1">
    <source>
        <dbReference type="SAM" id="MobiDB-lite"/>
    </source>
</evidence>
<feature type="region of interest" description="Disordered" evidence="1">
    <location>
        <begin position="183"/>
        <end position="251"/>
    </location>
</feature>
<feature type="compositionally biased region" description="Polar residues" evidence="1">
    <location>
        <begin position="146"/>
        <end position="164"/>
    </location>
</feature>
<dbReference type="OrthoDB" id="4063132at2759"/>
<dbReference type="AlphaFoldDB" id="H2ATD9"/>
<reference evidence="2 3" key="1">
    <citation type="journal article" date="2011" name="Proc. Natl. Acad. Sci. U.S.A.">
        <title>Evolutionary erosion of yeast sex chromosomes by mating-type switching accidents.</title>
        <authorList>
            <person name="Gordon J.L."/>
            <person name="Armisen D."/>
            <person name="Proux-Wera E."/>
            <person name="Oheigeartaigh S.S."/>
            <person name="Byrne K.P."/>
            <person name="Wolfe K.H."/>
        </authorList>
    </citation>
    <scope>NUCLEOTIDE SEQUENCE [LARGE SCALE GENOMIC DNA]</scope>
    <source>
        <strain evidence="3">ATCC 22294 / BCRC 22015 / CBS 2517 / CECT 1963 / NBRC 1671 / NRRL Y-8276</strain>
    </source>
</reference>